<dbReference type="OrthoDB" id="4757095at2759"/>
<dbReference type="InterPro" id="IPR056632">
    <property type="entry name" value="DUF7730"/>
</dbReference>
<keyword evidence="4" id="KW-1185">Reference proteome</keyword>
<reference evidence="3" key="1">
    <citation type="submission" date="2014-12" db="EMBL/GenBank/DDBJ databases">
        <title>Genome Sequence of Valsa Canker Pathogens Uncovers a Specific Adaption of Colonization on Woody Bark.</title>
        <authorList>
            <person name="Yin Z."/>
            <person name="Liu H."/>
            <person name="Gao X."/>
            <person name="Li Z."/>
            <person name="Song N."/>
            <person name="Ke X."/>
            <person name="Dai Q."/>
            <person name="Wu Y."/>
            <person name="Sun Y."/>
            <person name="Xu J.-R."/>
            <person name="Kang Z.K."/>
            <person name="Wang L."/>
            <person name="Huang L."/>
        </authorList>
    </citation>
    <scope>NUCLEOTIDE SEQUENCE [LARGE SCALE GENOMIC DNA]</scope>
    <source>
        <strain evidence="3">03-8</strain>
    </source>
</reference>
<feature type="region of interest" description="Disordered" evidence="1">
    <location>
        <begin position="25"/>
        <end position="56"/>
    </location>
</feature>
<dbReference type="AlphaFoldDB" id="A0A194VXR4"/>
<dbReference type="Proteomes" id="UP000078559">
    <property type="component" value="Chromosome 4"/>
</dbReference>
<protein>
    <recommendedName>
        <fullName evidence="2">DUF7730 domain-containing protein</fullName>
    </recommendedName>
</protein>
<organism evidence="3 4">
    <name type="scientific">Cytospora mali</name>
    <name type="common">Apple Valsa canker fungus</name>
    <name type="synonym">Valsa mali</name>
    <dbReference type="NCBI Taxonomy" id="578113"/>
    <lineage>
        <taxon>Eukaryota</taxon>
        <taxon>Fungi</taxon>
        <taxon>Dikarya</taxon>
        <taxon>Ascomycota</taxon>
        <taxon>Pezizomycotina</taxon>
        <taxon>Sordariomycetes</taxon>
        <taxon>Sordariomycetidae</taxon>
        <taxon>Diaporthales</taxon>
        <taxon>Cytosporaceae</taxon>
        <taxon>Cytospora</taxon>
    </lineage>
</organism>
<dbReference type="Pfam" id="PF24864">
    <property type="entry name" value="DUF7730"/>
    <property type="match status" value="1"/>
</dbReference>
<dbReference type="EMBL" id="CM003101">
    <property type="protein sequence ID" value="KUI68658.1"/>
    <property type="molecule type" value="Genomic_DNA"/>
</dbReference>
<gene>
    <name evidence="3" type="ORF">VM1G_04577</name>
</gene>
<feature type="compositionally biased region" description="Acidic residues" evidence="1">
    <location>
        <begin position="27"/>
        <end position="40"/>
    </location>
</feature>
<feature type="domain" description="DUF7730" evidence="2">
    <location>
        <begin position="74"/>
        <end position="131"/>
    </location>
</feature>
<name>A0A194VXR4_CYTMA</name>
<accession>A0A194VXR4</accession>
<dbReference type="InterPro" id="IPR038883">
    <property type="entry name" value="AN11006-like"/>
</dbReference>
<feature type="compositionally biased region" description="Pro residues" evidence="1">
    <location>
        <begin position="42"/>
        <end position="55"/>
    </location>
</feature>
<evidence type="ECO:0000259" key="2">
    <source>
        <dbReference type="Pfam" id="PF24864"/>
    </source>
</evidence>
<evidence type="ECO:0000313" key="3">
    <source>
        <dbReference type="EMBL" id="KUI68658.1"/>
    </source>
</evidence>
<dbReference type="PANTHER" id="PTHR42085">
    <property type="entry name" value="F-BOX DOMAIN-CONTAINING PROTEIN"/>
    <property type="match status" value="1"/>
</dbReference>
<evidence type="ECO:0000313" key="4">
    <source>
        <dbReference type="Proteomes" id="UP000078559"/>
    </source>
</evidence>
<evidence type="ECO:0000256" key="1">
    <source>
        <dbReference type="SAM" id="MobiDB-lite"/>
    </source>
</evidence>
<proteinExistence type="predicted"/>
<dbReference type="PANTHER" id="PTHR42085:SF1">
    <property type="entry name" value="F-BOX DOMAIN-CONTAINING PROTEIN"/>
    <property type="match status" value="1"/>
</dbReference>
<sequence length="359" mass="41290">MARLAQPKSSERLHYFRSRLRKASCMNDDDASEDLSDDDMPPPHPSSALAPPPPIQEDEITFAPSSQQVVDMDEQSQCAFFTRLPPEIRRMIYTEVWRVSNDTLKLHIHAATDGSRLTHTPCKCSSVESSLDEEDPMQMDSWPGWRGKNQPPRWFWHAWGLRLRWGAHWRCQADAMMAWKTNEDGTCVDERGLRRGNYLDVFLTCKKMYAEAVESFFESTTLIFTASEDAYRFFLQQPHPYQSKIHAVDFSFTHFKDHLFLQPIASKHPRLAVGSNIPVSQEVWTPLMLCVREALPELGWLRVHLSTTAPAARVEIFLDELRTWEQGGHGKIEEKNNGLIYVEEGRQQAALRSCAEEEP</sequence>